<dbReference type="Pfam" id="PF08445">
    <property type="entry name" value="FR47"/>
    <property type="match status" value="1"/>
</dbReference>
<dbReference type="Proteomes" id="UP000219338">
    <property type="component" value="Unassembled WGS sequence"/>
</dbReference>
<dbReference type="InterPro" id="IPR013653">
    <property type="entry name" value="GCN5-like_dom"/>
</dbReference>
<reference evidence="3" key="1">
    <citation type="journal article" date="2017" name="Nat. Ecol. Evol.">
        <title>Genome expansion and lineage-specific genetic innovations in the forest pathogenic fungi Armillaria.</title>
        <authorList>
            <person name="Sipos G."/>
            <person name="Prasanna A.N."/>
            <person name="Walter M.C."/>
            <person name="O'Connor E."/>
            <person name="Balint B."/>
            <person name="Krizsan K."/>
            <person name="Kiss B."/>
            <person name="Hess J."/>
            <person name="Varga T."/>
            <person name="Slot J."/>
            <person name="Riley R."/>
            <person name="Boka B."/>
            <person name="Rigling D."/>
            <person name="Barry K."/>
            <person name="Lee J."/>
            <person name="Mihaltcheva S."/>
            <person name="LaButti K."/>
            <person name="Lipzen A."/>
            <person name="Waldron R."/>
            <person name="Moloney N.M."/>
            <person name="Sperisen C."/>
            <person name="Kredics L."/>
            <person name="Vagvoelgyi C."/>
            <person name="Patrignani A."/>
            <person name="Fitzpatrick D."/>
            <person name="Nagy I."/>
            <person name="Doyle S."/>
            <person name="Anderson J.B."/>
            <person name="Grigoriev I.V."/>
            <person name="Gueldener U."/>
            <person name="Muensterkoetter M."/>
            <person name="Nagy L.G."/>
        </authorList>
    </citation>
    <scope>NUCLEOTIDE SEQUENCE [LARGE SCALE GENOMIC DNA]</scope>
    <source>
        <strain evidence="3">C18/9</strain>
    </source>
</reference>
<dbReference type="OrthoDB" id="5372118at2759"/>
<dbReference type="EMBL" id="FUEG01000001">
    <property type="protein sequence ID" value="SJK98228.1"/>
    <property type="molecule type" value="Genomic_DNA"/>
</dbReference>
<dbReference type="OMA" id="RMGCAER"/>
<sequence>MGGGSTAAIYSICNMYISIYQLPTKHQPFPFPFINSSHLHMPSVAPRTVSPKVDLKVYTSAVELLHDVLPALEGNEANFNVIYPHALKCRAAEQSGQPPKPGQVWIVYFTCDPEPRVQFILSCTTTETGKYPIFITTTRPTNTLSVEFIHQPMSLLVKELYRVVPVPRVYSIFAPDAIAQHFATLWTELTGVGHITQPYYAAKLTFCTKMTFRYRQATMVPGVTYELRLAVPSDIEEIAKLCHGFASESEPFVLDDAGALKEATLLVRQNQVWVHRIRQQGEDRSSIASIVAFTRNSDTLATITKVYTNPDYRRRGCAERLVRRVCKHLFMTKDKVALYVAHTNPAASKVYHRVGFAGLGDDGVAVEGVDAWTEIGFDRDVIDLGHW</sequence>
<dbReference type="InterPro" id="IPR000182">
    <property type="entry name" value="GNAT_dom"/>
</dbReference>
<evidence type="ECO:0000259" key="1">
    <source>
        <dbReference type="PROSITE" id="PS51186"/>
    </source>
</evidence>
<dbReference type="PROSITE" id="PS51186">
    <property type="entry name" value="GNAT"/>
    <property type="match status" value="1"/>
</dbReference>
<dbReference type="InterPro" id="IPR016181">
    <property type="entry name" value="Acyl_CoA_acyltransferase"/>
</dbReference>
<dbReference type="Gene3D" id="3.40.630.30">
    <property type="match status" value="1"/>
</dbReference>
<dbReference type="AlphaFoldDB" id="A0A284QP53"/>
<feature type="domain" description="N-acetyltransferase" evidence="1">
    <location>
        <begin position="225"/>
        <end position="378"/>
    </location>
</feature>
<name>A0A284QP53_ARMOS</name>
<evidence type="ECO:0000313" key="3">
    <source>
        <dbReference type="Proteomes" id="UP000219338"/>
    </source>
</evidence>
<accession>A0A284QP53</accession>
<dbReference type="CDD" id="cd04301">
    <property type="entry name" value="NAT_SF"/>
    <property type="match status" value="1"/>
</dbReference>
<organism evidence="2 3">
    <name type="scientific">Armillaria ostoyae</name>
    <name type="common">Armillaria root rot fungus</name>
    <dbReference type="NCBI Taxonomy" id="47428"/>
    <lineage>
        <taxon>Eukaryota</taxon>
        <taxon>Fungi</taxon>
        <taxon>Dikarya</taxon>
        <taxon>Basidiomycota</taxon>
        <taxon>Agaricomycotina</taxon>
        <taxon>Agaricomycetes</taxon>
        <taxon>Agaricomycetidae</taxon>
        <taxon>Agaricales</taxon>
        <taxon>Marasmiineae</taxon>
        <taxon>Physalacriaceae</taxon>
        <taxon>Armillaria</taxon>
    </lineage>
</organism>
<dbReference type="GO" id="GO:0016747">
    <property type="term" value="F:acyltransferase activity, transferring groups other than amino-acyl groups"/>
    <property type="evidence" value="ECO:0007669"/>
    <property type="project" value="InterPro"/>
</dbReference>
<evidence type="ECO:0000313" key="2">
    <source>
        <dbReference type="EMBL" id="SJK98228.1"/>
    </source>
</evidence>
<keyword evidence="3" id="KW-1185">Reference proteome</keyword>
<proteinExistence type="predicted"/>
<dbReference type="SUPFAM" id="SSF55729">
    <property type="entry name" value="Acyl-CoA N-acyltransferases (Nat)"/>
    <property type="match status" value="1"/>
</dbReference>
<protein>
    <recommendedName>
        <fullName evidence="1">N-acetyltransferase domain-containing protein</fullName>
    </recommendedName>
</protein>
<gene>
    <name evidence="2" type="ORF">ARMOST_01489</name>
</gene>